<gene>
    <name evidence="3" type="primary">ga24556</name>
    <name evidence="3" type="ORF">PR202_ga24556</name>
</gene>
<dbReference type="InterPro" id="IPR029052">
    <property type="entry name" value="Metallo-depent_PP-like"/>
</dbReference>
<dbReference type="AlphaFoldDB" id="A0AAV5D736"/>
<dbReference type="InterPro" id="IPR039331">
    <property type="entry name" value="PAPs-like"/>
</dbReference>
<keyword evidence="4" id="KW-1185">Reference proteome</keyword>
<dbReference type="Gene3D" id="3.60.21.10">
    <property type="match status" value="1"/>
</dbReference>
<dbReference type="EMBL" id="BQKI01000013">
    <property type="protein sequence ID" value="GJN06794.1"/>
    <property type="molecule type" value="Genomic_DNA"/>
</dbReference>
<dbReference type="PANTHER" id="PTHR22953">
    <property type="entry name" value="ACID PHOSPHATASE RELATED"/>
    <property type="match status" value="1"/>
</dbReference>
<comment type="caution">
    <text evidence="3">The sequence shown here is derived from an EMBL/GenBank/DDBJ whole genome shotgun (WGS) entry which is preliminary data.</text>
</comment>
<keyword evidence="1" id="KW-0732">Signal</keyword>
<evidence type="ECO:0000313" key="3">
    <source>
        <dbReference type="EMBL" id="GJN06794.1"/>
    </source>
</evidence>
<feature type="domain" description="Purple acid phosphatase C-terminal" evidence="2">
    <location>
        <begin position="1"/>
        <end position="64"/>
    </location>
</feature>
<name>A0AAV5D736_ELECO</name>
<dbReference type="GO" id="GO:0003993">
    <property type="term" value="F:acid phosphatase activity"/>
    <property type="evidence" value="ECO:0007669"/>
    <property type="project" value="InterPro"/>
</dbReference>
<evidence type="ECO:0000259" key="2">
    <source>
        <dbReference type="Pfam" id="PF14008"/>
    </source>
</evidence>
<dbReference type="Pfam" id="PF14008">
    <property type="entry name" value="Metallophos_C"/>
    <property type="match status" value="1"/>
</dbReference>
<protein>
    <recommendedName>
        <fullName evidence="2">Purple acid phosphatase C-terminal domain-containing protein</fullName>
    </recommendedName>
</protein>
<reference evidence="3" key="1">
    <citation type="journal article" date="2018" name="DNA Res.">
        <title>Multiple hybrid de novo genome assembly of finger millet, an orphan allotetraploid crop.</title>
        <authorList>
            <person name="Hatakeyama M."/>
            <person name="Aluri S."/>
            <person name="Balachadran M.T."/>
            <person name="Sivarajan S.R."/>
            <person name="Patrignani A."/>
            <person name="Gruter S."/>
            <person name="Poveda L."/>
            <person name="Shimizu-Inatsugi R."/>
            <person name="Baeten J."/>
            <person name="Francoijs K.J."/>
            <person name="Nataraja K.N."/>
            <person name="Reddy Y.A.N."/>
            <person name="Phadnis S."/>
            <person name="Ravikumar R.L."/>
            <person name="Schlapbach R."/>
            <person name="Sreeman S.M."/>
            <person name="Shimizu K.K."/>
        </authorList>
    </citation>
    <scope>NUCLEOTIDE SEQUENCE</scope>
</reference>
<sequence>MYITIGDAGNDDGKTKEFVRDHEQTHLSVSREESFGHGRLRIVDETRAVWTWHRNDGEYSTVRDEVWLESLVSAGPTQARVQTAGSSKLLY</sequence>
<dbReference type="InterPro" id="IPR025733">
    <property type="entry name" value="PAPs_C"/>
</dbReference>
<proteinExistence type="predicted"/>
<dbReference type="Proteomes" id="UP001054889">
    <property type="component" value="Unassembled WGS sequence"/>
</dbReference>
<accession>A0AAV5D736</accession>
<evidence type="ECO:0000256" key="1">
    <source>
        <dbReference type="ARBA" id="ARBA00022729"/>
    </source>
</evidence>
<dbReference type="PANTHER" id="PTHR22953:SF108">
    <property type="entry name" value="PURPLE ACID PHOSPHATASE"/>
    <property type="match status" value="1"/>
</dbReference>
<organism evidence="3 4">
    <name type="scientific">Eleusine coracana subsp. coracana</name>
    <dbReference type="NCBI Taxonomy" id="191504"/>
    <lineage>
        <taxon>Eukaryota</taxon>
        <taxon>Viridiplantae</taxon>
        <taxon>Streptophyta</taxon>
        <taxon>Embryophyta</taxon>
        <taxon>Tracheophyta</taxon>
        <taxon>Spermatophyta</taxon>
        <taxon>Magnoliopsida</taxon>
        <taxon>Liliopsida</taxon>
        <taxon>Poales</taxon>
        <taxon>Poaceae</taxon>
        <taxon>PACMAD clade</taxon>
        <taxon>Chloridoideae</taxon>
        <taxon>Cynodonteae</taxon>
        <taxon>Eleusininae</taxon>
        <taxon>Eleusine</taxon>
    </lineage>
</organism>
<dbReference type="SUPFAM" id="SSF56300">
    <property type="entry name" value="Metallo-dependent phosphatases"/>
    <property type="match status" value="1"/>
</dbReference>
<evidence type="ECO:0000313" key="4">
    <source>
        <dbReference type="Proteomes" id="UP001054889"/>
    </source>
</evidence>
<reference evidence="3" key="2">
    <citation type="submission" date="2021-12" db="EMBL/GenBank/DDBJ databases">
        <title>Resequencing data analysis of finger millet.</title>
        <authorList>
            <person name="Hatakeyama M."/>
            <person name="Aluri S."/>
            <person name="Balachadran M.T."/>
            <person name="Sivarajan S.R."/>
            <person name="Poveda L."/>
            <person name="Shimizu-Inatsugi R."/>
            <person name="Schlapbach R."/>
            <person name="Sreeman S.M."/>
            <person name="Shimizu K.K."/>
        </authorList>
    </citation>
    <scope>NUCLEOTIDE SEQUENCE</scope>
</reference>